<reference evidence="2 3" key="1">
    <citation type="journal article" date="2017" name="Nat. Commun.">
        <title>Genome assembly with in vitro proximity ligation data and whole-genome triplication in lettuce.</title>
        <authorList>
            <person name="Reyes-Chin-Wo S."/>
            <person name="Wang Z."/>
            <person name="Yang X."/>
            <person name="Kozik A."/>
            <person name="Arikit S."/>
            <person name="Song C."/>
            <person name="Xia L."/>
            <person name="Froenicke L."/>
            <person name="Lavelle D.O."/>
            <person name="Truco M.J."/>
            <person name="Xia R."/>
            <person name="Zhu S."/>
            <person name="Xu C."/>
            <person name="Xu H."/>
            <person name="Xu X."/>
            <person name="Cox K."/>
            <person name="Korf I."/>
            <person name="Meyers B.C."/>
            <person name="Michelmore R.W."/>
        </authorList>
    </citation>
    <scope>NUCLEOTIDE SEQUENCE [LARGE SCALE GENOMIC DNA]</scope>
    <source>
        <strain evidence="3">cv. Salinas</strain>
        <tissue evidence="2">Seedlings</tissue>
    </source>
</reference>
<name>A0A9R1WIB0_LACSA</name>
<organism evidence="2 3">
    <name type="scientific">Lactuca sativa</name>
    <name type="common">Garden lettuce</name>
    <dbReference type="NCBI Taxonomy" id="4236"/>
    <lineage>
        <taxon>Eukaryota</taxon>
        <taxon>Viridiplantae</taxon>
        <taxon>Streptophyta</taxon>
        <taxon>Embryophyta</taxon>
        <taxon>Tracheophyta</taxon>
        <taxon>Spermatophyta</taxon>
        <taxon>Magnoliopsida</taxon>
        <taxon>eudicotyledons</taxon>
        <taxon>Gunneridae</taxon>
        <taxon>Pentapetalae</taxon>
        <taxon>asterids</taxon>
        <taxon>campanulids</taxon>
        <taxon>Asterales</taxon>
        <taxon>Asteraceae</taxon>
        <taxon>Cichorioideae</taxon>
        <taxon>Cichorieae</taxon>
        <taxon>Lactucinae</taxon>
        <taxon>Lactuca</taxon>
    </lineage>
</organism>
<evidence type="ECO:0000313" key="3">
    <source>
        <dbReference type="Proteomes" id="UP000235145"/>
    </source>
</evidence>
<evidence type="ECO:0000313" key="2">
    <source>
        <dbReference type="EMBL" id="KAJ0225916.1"/>
    </source>
</evidence>
<gene>
    <name evidence="2" type="ORF">LSAT_V11C100034790</name>
</gene>
<evidence type="ECO:0000256" key="1">
    <source>
        <dbReference type="SAM" id="MobiDB-lite"/>
    </source>
</evidence>
<keyword evidence="3" id="KW-1185">Reference proteome</keyword>
<dbReference type="EMBL" id="NBSK02000001">
    <property type="protein sequence ID" value="KAJ0225916.1"/>
    <property type="molecule type" value="Genomic_DNA"/>
</dbReference>
<protein>
    <submittedName>
        <fullName evidence="2">Uncharacterized protein</fullName>
    </submittedName>
</protein>
<comment type="caution">
    <text evidence="2">The sequence shown here is derived from an EMBL/GenBank/DDBJ whole genome shotgun (WGS) entry which is preliminary data.</text>
</comment>
<dbReference type="Proteomes" id="UP000235145">
    <property type="component" value="Unassembled WGS sequence"/>
</dbReference>
<feature type="region of interest" description="Disordered" evidence="1">
    <location>
        <begin position="46"/>
        <end position="68"/>
    </location>
</feature>
<sequence>MLQLHTPIQVSDNLIRNNTDDYRRLDLPPLVCPQLLRCRSILSRQREIQRRRSPRRFPTSSQEEKEHRHALCQVNSIYSRLYGHPTICRIIEVNGSKDSIMNSSMV</sequence>
<accession>A0A9R1WIB0</accession>
<proteinExistence type="predicted"/>
<dbReference type="AlphaFoldDB" id="A0A9R1WIB0"/>